<evidence type="ECO:0008006" key="3">
    <source>
        <dbReference type="Google" id="ProtNLM"/>
    </source>
</evidence>
<organism evidence="1 2">
    <name type="scientific">Flavobacterium davisii</name>
    <dbReference type="NCBI Taxonomy" id="2906077"/>
    <lineage>
        <taxon>Bacteria</taxon>
        <taxon>Pseudomonadati</taxon>
        <taxon>Bacteroidota</taxon>
        <taxon>Flavobacteriia</taxon>
        <taxon>Flavobacteriales</taxon>
        <taxon>Flavobacteriaceae</taxon>
        <taxon>Flavobacterium</taxon>
    </lineage>
</organism>
<dbReference type="RefSeq" id="WP_088391260.1">
    <property type="nucleotide sequence ID" value="NZ_MTCZ01000022.1"/>
</dbReference>
<dbReference type="EMBL" id="MTCZ01000022">
    <property type="protein sequence ID" value="OWP84688.1"/>
    <property type="molecule type" value="Genomic_DNA"/>
</dbReference>
<sequence length="228" mass="23715">MKNITCLFLVSLFGISCQDDVAFNNPAFQVAIGNSLWKANSKSAKIDASGGLVLEGSSSTHNLKIHTNSTKEGVYPLGTTNQDGIVVYKGVSQGTESFSTALVKGPVSQMEIVKRGTGYLGARIVNVSGGSGTGLKVNIEVDSQGMISEVTLANPGKDYKGGDLVTVNGGNNDAQLKISRTANTGGQIVITENTGTTISGTFMFMATSSSGTIISGKEGVFYKMPISR</sequence>
<name>A0A246GKH6_9FLAO</name>
<evidence type="ECO:0000313" key="1">
    <source>
        <dbReference type="EMBL" id="OWP84688.1"/>
    </source>
</evidence>
<dbReference type="Proteomes" id="UP000197768">
    <property type="component" value="Unassembled WGS sequence"/>
</dbReference>
<gene>
    <name evidence="1" type="ORF">BWK59_03970</name>
</gene>
<dbReference type="PROSITE" id="PS51257">
    <property type="entry name" value="PROKAR_LIPOPROTEIN"/>
    <property type="match status" value="1"/>
</dbReference>
<dbReference type="Pfam" id="PF19765">
    <property type="entry name" value="DUF6252"/>
    <property type="match status" value="2"/>
</dbReference>
<accession>A0A246GKH6</accession>
<evidence type="ECO:0000313" key="2">
    <source>
        <dbReference type="Proteomes" id="UP000197768"/>
    </source>
</evidence>
<dbReference type="InterPro" id="IPR046219">
    <property type="entry name" value="DUF6252"/>
</dbReference>
<proteinExistence type="predicted"/>
<comment type="caution">
    <text evidence="1">The sequence shown here is derived from an EMBL/GenBank/DDBJ whole genome shotgun (WGS) entry which is preliminary data.</text>
</comment>
<reference evidence="1 2" key="1">
    <citation type="journal article" date="2017" name="Infect. Genet. Evol.">
        <title>Comparative genome analysis of fish pathogen Flavobacterium columnare reveals extensive sequence diversity within the species.</title>
        <authorList>
            <person name="Kayansamruaj P."/>
            <person name="Dong H.T."/>
            <person name="Hirono I."/>
            <person name="Kondo H."/>
            <person name="Senapin S."/>
            <person name="Rodkhum C."/>
        </authorList>
    </citation>
    <scope>NUCLEOTIDE SEQUENCE [LARGE SCALE GENOMIC DNA]</scope>
    <source>
        <strain evidence="1 2">1215</strain>
    </source>
</reference>
<protein>
    <recommendedName>
        <fullName evidence="3">Lipoprotein</fullName>
    </recommendedName>
</protein>
<dbReference type="AlphaFoldDB" id="A0A246GKH6"/>